<evidence type="ECO:0000313" key="4">
    <source>
        <dbReference type="Proteomes" id="UP000017243"/>
    </source>
</evidence>
<dbReference type="PROSITE" id="PS51192">
    <property type="entry name" value="HELICASE_ATP_BIND_1"/>
    <property type="match status" value="1"/>
</dbReference>
<evidence type="ECO:0000259" key="2">
    <source>
        <dbReference type="PROSITE" id="PS51192"/>
    </source>
</evidence>
<dbReference type="Pfam" id="PF04851">
    <property type="entry name" value="ResIII"/>
    <property type="match status" value="1"/>
</dbReference>
<feature type="domain" description="Helicase ATP-binding" evidence="2">
    <location>
        <begin position="27"/>
        <end position="223"/>
    </location>
</feature>
<comment type="caution">
    <text evidence="3">The sequence shown here is derived from an EMBL/GenBank/DDBJ whole genome shotgun (WGS) entry which is preliminary data.</text>
</comment>
<proteinExistence type="predicted"/>
<dbReference type="InterPro" id="IPR003593">
    <property type="entry name" value="AAA+_ATPase"/>
</dbReference>
<dbReference type="GO" id="GO:0036121">
    <property type="term" value="F:double-stranded DNA helicase activity"/>
    <property type="evidence" value="ECO:0007669"/>
    <property type="project" value="TreeGrafter"/>
</dbReference>
<accession>U4QN05</accession>
<dbReference type="Gene3D" id="3.40.50.300">
    <property type="entry name" value="P-loop containing nucleotide triphosphate hydrolases"/>
    <property type="match status" value="2"/>
</dbReference>
<dbReference type="PANTHER" id="PTHR47396:SF1">
    <property type="entry name" value="ATP-DEPENDENT HELICASE IRC3-RELATED"/>
    <property type="match status" value="1"/>
</dbReference>
<dbReference type="Proteomes" id="UP000017243">
    <property type="component" value="Unassembled WGS sequence"/>
</dbReference>
<dbReference type="InterPro" id="IPR027417">
    <property type="entry name" value="P-loop_NTPase"/>
</dbReference>
<dbReference type="InterPro" id="IPR014001">
    <property type="entry name" value="Helicase_ATP-bd"/>
</dbReference>
<dbReference type="InterPro" id="IPR006935">
    <property type="entry name" value="Helicase/UvrB_N"/>
</dbReference>
<dbReference type="GO" id="GO:0000403">
    <property type="term" value="F:Y-form DNA binding"/>
    <property type="evidence" value="ECO:0007669"/>
    <property type="project" value="TreeGrafter"/>
</dbReference>
<reference evidence="3 4" key="1">
    <citation type="submission" date="2013-09" db="EMBL/GenBank/DDBJ databases">
        <title>Draft Genome Sequence of five Lactobacillus helveticus strains CIRM-BIA 101T, 103, 104, 951 and 953 isolated from milk product.</title>
        <authorList>
            <person name="Valence F."/>
            <person name="Chuat V."/>
            <person name="Ma L."/>
            <person name="Creno S."/>
            <person name="Falentin H."/>
            <person name="Lortal S."/>
            <person name="Bizet C."/>
            <person name="Clermont D."/>
            <person name="Loux V."/>
            <person name="Bouchier C."/>
            <person name="Cousin S."/>
        </authorList>
    </citation>
    <scope>NUCLEOTIDE SEQUENCE [LARGE SCALE GENOMIC DNA]</scope>
    <source>
        <strain evidence="3 4">CIRM-BIA 953</strain>
    </source>
</reference>
<dbReference type="PANTHER" id="PTHR47396">
    <property type="entry name" value="TYPE I RESTRICTION ENZYME ECOKI R PROTEIN"/>
    <property type="match status" value="1"/>
</dbReference>
<name>U4QN05_LACHE</name>
<feature type="region of interest" description="Disordered" evidence="1">
    <location>
        <begin position="477"/>
        <end position="498"/>
    </location>
</feature>
<feature type="compositionally biased region" description="Basic and acidic residues" evidence="1">
    <location>
        <begin position="484"/>
        <end position="498"/>
    </location>
</feature>
<gene>
    <name evidence="3" type="ORF">LHCIRMBIA953_00908</name>
</gene>
<dbReference type="GO" id="GO:0005524">
    <property type="term" value="F:ATP binding"/>
    <property type="evidence" value="ECO:0007669"/>
    <property type="project" value="InterPro"/>
</dbReference>
<dbReference type="SMART" id="SM00487">
    <property type="entry name" value="DEXDc"/>
    <property type="match status" value="1"/>
</dbReference>
<dbReference type="GO" id="GO:0061749">
    <property type="term" value="F:forked DNA-dependent helicase activity"/>
    <property type="evidence" value="ECO:0007669"/>
    <property type="project" value="TreeGrafter"/>
</dbReference>
<evidence type="ECO:0000313" key="3">
    <source>
        <dbReference type="EMBL" id="CDI42900.1"/>
    </source>
</evidence>
<dbReference type="EMBL" id="CBUH010000131">
    <property type="protein sequence ID" value="CDI42900.1"/>
    <property type="molecule type" value="Genomic_DNA"/>
</dbReference>
<evidence type="ECO:0000256" key="1">
    <source>
        <dbReference type="SAM" id="MobiDB-lite"/>
    </source>
</evidence>
<dbReference type="RefSeq" id="WP_023061692.1">
    <property type="nucleotide sequence ID" value="NZ_CBUH010000131.1"/>
</dbReference>
<dbReference type="GO" id="GO:0016787">
    <property type="term" value="F:hydrolase activity"/>
    <property type="evidence" value="ECO:0007669"/>
    <property type="project" value="InterPro"/>
</dbReference>
<protein>
    <submittedName>
        <fullName evidence="3">Type III restriction protein res subunit</fullName>
    </submittedName>
</protein>
<dbReference type="AlphaFoldDB" id="U4QN05"/>
<dbReference type="SUPFAM" id="SSF52540">
    <property type="entry name" value="P-loop containing nucleoside triphosphate hydrolases"/>
    <property type="match status" value="2"/>
</dbReference>
<organism evidence="3 4">
    <name type="scientific">Lactobacillus helveticus CIRM-BIA 953</name>
    <dbReference type="NCBI Taxonomy" id="1226335"/>
    <lineage>
        <taxon>Bacteria</taxon>
        <taxon>Bacillati</taxon>
        <taxon>Bacillota</taxon>
        <taxon>Bacilli</taxon>
        <taxon>Lactobacillales</taxon>
        <taxon>Lactobacillaceae</taxon>
        <taxon>Lactobacillus</taxon>
    </lineage>
</organism>
<sequence length="925" mass="106254">MKIELFPFQEKALDELREKTAQALGDYQKSHAPQVVSFTSPTGSGKTIIMSSLIESIFRGDENYVEQSDAIFIWISDSPELNQQSKDKIDRQADKINLNQCVIINDESFDQEVLDDGHIYFLNTQKLSKSSNLTKHSDERQYTIWETLQNTIYQKSDRLYLIIDEAHRGMQGKDASKATTIMQKFIKGSDEIEALPVAIGMSATSKRFNNLVTDDTTSTIRKVIITTDEVRKSGLLKDRIIVTYPEEGTINRDMAILQAGAEAWKDKWIHWHQYCKEQRRAYVNPIFVIQVQNGNKDNISDTDLDDCLQKIEDKIGQKLKEGEVVHTFGQTTADLTIDGLKVRYEEPSHINDDKKIKIVFFKENLSTGWDCPRAETMVSFRRAIDSTYIAQLLGRMIRTPLQARIQVDESLNDVRLFLPYFDSKTVKNVLNELQNSEGADIPAEVLGEEYGNQIYDILSAYPSKKIIRNPSTEAVKGQASLFDTPEKQDNKTNSDISERNTILRSSDAKNAKNNVIQKSSELVNSKTDSKIDIRSQENFNRSEVIKAINDMGLLTYNVRDITISNYLTSLYKLSHLLTQSNLDSNVIDDVLNDIVKKIHNYIENLKKNGMYNELANKARKFQMSTQAFDVFGQSIKGSESLNMFTTTNTDIERQFRQAEAKLGNEGVGIAYGKKYYDENEPDSFEIDVILYAASKECYADLLEYAKNKFHSLDDKYRRYTIGLDEKFRNQYDKVVSNGDIISKHNFRLPETINIRHETQGKKYYDHLFVNDQGFAKIKLNSWESNVIEEEESRADFVCWIRNIPKLNWALEIPYKLNGKDKAAYPDFLIIRQDRKSKFGYVVDILEPHNPSFDDNLGKAQGFANYARENPGIGRIQLIRKEKNEVNEDKLKRLDFSRSEVREKVLKATNAAELNHIFEEYGTFDS</sequence>
<dbReference type="SMART" id="SM00382">
    <property type="entry name" value="AAA"/>
    <property type="match status" value="1"/>
</dbReference>
<dbReference type="InterPro" id="IPR050742">
    <property type="entry name" value="Helicase_Restrict-Modif_Enz"/>
</dbReference>